<dbReference type="EMBL" id="JBHSWU010000017">
    <property type="protein sequence ID" value="MFC6723435.1"/>
    <property type="molecule type" value="Genomic_DNA"/>
</dbReference>
<keyword evidence="4" id="KW-1185">Reference proteome</keyword>
<feature type="transmembrane region" description="Helical" evidence="1">
    <location>
        <begin position="97"/>
        <end position="115"/>
    </location>
</feature>
<accession>A0ABD5RVF6</accession>
<keyword evidence="1" id="KW-0472">Membrane</keyword>
<dbReference type="Pfam" id="PF26591">
    <property type="entry name" value="DUF8186_C"/>
    <property type="match status" value="1"/>
</dbReference>
<evidence type="ECO:0000256" key="1">
    <source>
        <dbReference type="SAM" id="Phobius"/>
    </source>
</evidence>
<dbReference type="InterPro" id="IPR058911">
    <property type="entry name" value="DUF8186_C"/>
</dbReference>
<name>A0ABD5RVF6_9EURY</name>
<organism evidence="3 4">
    <name type="scientific">Halobium palmae</name>
    <dbReference type="NCBI Taxonomy" id="1776492"/>
    <lineage>
        <taxon>Archaea</taxon>
        <taxon>Methanobacteriati</taxon>
        <taxon>Methanobacteriota</taxon>
        <taxon>Stenosarchaea group</taxon>
        <taxon>Halobacteria</taxon>
        <taxon>Halobacteriales</taxon>
        <taxon>Haloferacaceae</taxon>
        <taxon>Halobium</taxon>
    </lineage>
</organism>
<keyword evidence="1" id="KW-0812">Transmembrane</keyword>
<evidence type="ECO:0000313" key="4">
    <source>
        <dbReference type="Proteomes" id="UP001596328"/>
    </source>
</evidence>
<proteinExistence type="predicted"/>
<protein>
    <recommendedName>
        <fullName evidence="2">DUF8186 domain-containing protein</fullName>
    </recommendedName>
</protein>
<reference evidence="3 4" key="1">
    <citation type="journal article" date="2019" name="Int. J. Syst. Evol. Microbiol.">
        <title>The Global Catalogue of Microorganisms (GCM) 10K type strain sequencing project: providing services to taxonomists for standard genome sequencing and annotation.</title>
        <authorList>
            <consortium name="The Broad Institute Genomics Platform"/>
            <consortium name="The Broad Institute Genome Sequencing Center for Infectious Disease"/>
            <person name="Wu L."/>
            <person name="Ma J."/>
        </authorList>
    </citation>
    <scope>NUCLEOTIDE SEQUENCE [LARGE SCALE GENOMIC DNA]</scope>
    <source>
        <strain evidence="3 4">NBRC 111368</strain>
    </source>
</reference>
<evidence type="ECO:0000313" key="3">
    <source>
        <dbReference type="EMBL" id="MFC6723435.1"/>
    </source>
</evidence>
<feature type="domain" description="DUF8186" evidence="2">
    <location>
        <begin position="1"/>
        <end position="85"/>
    </location>
</feature>
<keyword evidence="1" id="KW-1133">Transmembrane helix</keyword>
<sequence length="130" mass="14539">MTLTVLNRSEETVTVRAMLRDANSSEPIDTSHREGSLVLAGERVETDETGAVTRTVDRDSAVTGRYEPGRWWVSETGYVGDSDVVHVRGTEIPLVSTLYRAGIPVLLFLLAVFLIDRITGWRIWPPWRGL</sequence>
<comment type="caution">
    <text evidence="3">The sequence shown here is derived from an EMBL/GenBank/DDBJ whole genome shotgun (WGS) entry which is preliminary data.</text>
</comment>
<dbReference type="Proteomes" id="UP001596328">
    <property type="component" value="Unassembled WGS sequence"/>
</dbReference>
<dbReference type="AlphaFoldDB" id="A0ABD5RVF6"/>
<gene>
    <name evidence="3" type="ORF">ACFQE1_03315</name>
</gene>
<evidence type="ECO:0000259" key="2">
    <source>
        <dbReference type="Pfam" id="PF26591"/>
    </source>
</evidence>